<protein>
    <recommendedName>
        <fullName evidence="5">EF-hand domain-containing protein</fullName>
    </recommendedName>
</protein>
<dbReference type="SUPFAM" id="SSF47473">
    <property type="entry name" value="EF-hand"/>
    <property type="match status" value="2"/>
</dbReference>
<keyword evidence="1" id="KW-0479">Metal-binding</keyword>
<dbReference type="InParanoid" id="A0A0V0QAF4"/>
<feature type="domain" description="EF-hand" evidence="5">
    <location>
        <begin position="765"/>
        <end position="800"/>
    </location>
</feature>
<keyword evidence="2" id="KW-0677">Repeat</keyword>
<keyword evidence="3" id="KW-0106">Calcium</keyword>
<dbReference type="PANTHER" id="PTHR34524">
    <property type="entry name" value="CALCYPHOSIN"/>
    <property type="match status" value="1"/>
</dbReference>
<feature type="domain" description="EF-hand" evidence="5">
    <location>
        <begin position="890"/>
        <end position="925"/>
    </location>
</feature>
<evidence type="ECO:0000313" key="6">
    <source>
        <dbReference type="EMBL" id="KRW99206.1"/>
    </source>
</evidence>
<dbReference type="PANTHER" id="PTHR34524:SF6">
    <property type="entry name" value="CALCYPHOSINE LIKE"/>
    <property type="match status" value="1"/>
</dbReference>
<dbReference type="InterPro" id="IPR018247">
    <property type="entry name" value="EF_Hand_1_Ca_BS"/>
</dbReference>
<feature type="coiled-coil region" evidence="4">
    <location>
        <begin position="664"/>
        <end position="715"/>
    </location>
</feature>
<gene>
    <name evidence="6" type="ORF">PPERSA_07449</name>
</gene>
<comment type="caution">
    <text evidence="6">The sequence shown here is derived from an EMBL/GenBank/DDBJ whole genome shotgun (WGS) entry which is preliminary data.</text>
</comment>
<evidence type="ECO:0000259" key="5">
    <source>
        <dbReference type="PROSITE" id="PS50222"/>
    </source>
</evidence>
<evidence type="ECO:0000256" key="4">
    <source>
        <dbReference type="SAM" id="Coils"/>
    </source>
</evidence>
<evidence type="ECO:0000256" key="1">
    <source>
        <dbReference type="ARBA" id="ARBA00022723"/>
    </source>
</evidence>
<feature type="domain" description="EF-hand" evidence="5">
    <location>
        <begin position="854"/>
        <end position="889"/>
    </location>
</feature>
<dbReference type="Pfam" id="PF13499">
    <property type="entry name" value="EF-hand_7"/>
    <property type="match status" value="3"/>
</dbReference>
<dbReference type="InterPro" id="IPR051581">
    <property type="entry name" value="Ca-bind"/>
</dbReference>
<feature type="coiled-coil region" evidence="4">
    <location>
        <begin position="250"/>
        <end position="393"/>
    </location>
</feature>
<sequence>MSLSYRTQQRLASLIQAIAEGEKKLEVVRQVLAEQRLFEPHTAFRRLDVTRDGYVSQSELVDFLNTNRIVSTNREQLALFAGLDANEDGLISYSDFVSTILPQEDEKLRNLATLRESQVLEAGQPLPYEVEWGLARIFEQEIKNYRTIENMKDILSSSIDYNTLDAFNAIDEEQLGFIDFESVDKFQRANSKILSSDEIQAFIRVVGDSGRITYTQFANAFGTNDRSVSSLSASKYERQASPYKSRDWYYNELQDQLNRSMERSRRALLESSLQQSQDRLERSIDLQRSQERVSRLEREIELQRSAERIARAERQIELQRSQERLQRSIDLRRSQQEAERALERQRSQERINELNRSIERSRIEGEIARQERLNNLNRSIEKSRIELEVSRNLERSRSQERIQDLSRSIERSRIQREVDSALERRRSQERINQLESSLRQSRIAREVDRELERQRSQEKINQLNRSIEQSRIEAEIARQERINELNRSIEKSRIQREVESTLQRQRSQERISQLEDSIRKSRIEREVNSAIERQRSQEKLEELSRSIERSKIQRDLERSMDLQRSRDRIQQIESEIEQRRFEEMRKSQEILNRSIERSRILQQEQELREVEENLERSRRLQRSSERLRDLASSQERLNRSIERSRLLQTEAELLRSQRERQFQQSALENELQRSIERSRRLEDEILDKSIRESALRAAEEANDELSRALSRQINLDRDIEDIRKQLALRVDFSTLDAFRVFDINGRGYVTKLEFEQALNKMQIYPNSDELYLLFKKYDSDSDGLIRYSEFTKILVPTAQEYANLMNNRQPNYADKVEGIDIFEIETRIIFKKLLQKVILGEIEAEKIRQDLSENPRFSATDAFTSLDQENLGFISEQEFRKILNDRGFFVSQNDLSNLLNKFDKDADGKITYGEFLSEITPKSPVKY</sequence>
<evidence type="ECO:0000256" key="3">
    <source>
        <dbReference type="ARBA" id="ARBA00022837"/>
    </source>
</evidence>
<proteinExistence type="predicted"/>
<feature type="coiled-coil region" evidence="4">
    <location>
        <begin position="504"/>
        <end position="627"/>
    </location>
</feature>
<feature type="domain" description="EF-hand" evidence="5">
    <location>
        <begin position="35"/>
        <end position="70"/>
    </location>
</feature>
<dbReference type="AlphaFoldDB" id="A0A0V0QAF4"/>
<dbReference type="OrthoDB" id="191686at2759"/>
<dbReference type="PROSITE" id="PS50222">
    <property type="entry name" value="EF_HAND_2"/>
    <property type="match status" value="5"/>
</dbReference>
<dbReference type="Proteomes" id="UP000054937">
    <property type="component" value="Unassembled WGS sequence"/>
</dbReference>
<dbReference type="SMART" id="SM00054">
    <property type="entry name" value="EFh"/>
    <property type="match status" value="6"/>
</dbReference>
<organism evidence="6 7">
    <name type="scientific">Pseudocohnilembus persalinus</name>
    <name type="common">Ciliate</name>
    <dbReference type="NCBI Taxonomy" id="266149"/>
    <lineage>
        <taxon>Eukaryota</taxon>
        <taxon>Sar</taxon>
        <taxon>Alveolata</taxon>
        <taxon>Ciliophora</taxon>
        <taxon>Intramacronucleata</taxon>
        <taxon>Oligohymenophorea</taxon>
        <taxon>Scuticociliatia</taxon>
        <taxon>Philasterida</taxon>
        <taxon>Pseudocohnilembidae</taxon>
        <taxon>Pseudocohnilembus</taxon>
    </lineage>
</organism>
<keyword evidence="7" id="KW-1185">Reference proteome</keyword>
<evidence type="ECO:0000256" key="2">
    <source>
        <dbReference type="ARBA" id="ARBA00022737"/>
    </source>
</evidence>
<dbReference type="OMA" id="FFELYNV"/>
<dbReference type="GO" id="GO:0005509">
    <property type="term" value="F:calcium ion binding"/>
    <property type="evidence" value="ECO:0007669"/>
    <property type="project" value="InterPro"/>
</dbReference>
<feature type="domain" description="EF-hand" evidence="5">
    <location>
        <begin position="736"/>
        <end position="764"/>
    </location>
</feature>
<dbReference type="CDD" id="cd00051">
    <property type="entry name" value="EFh"/>
    <property type="match status" value="2"/>
</dbReference>
<dbReference type="InterPro" id="IPR011992">
    <property type="entry name" value="EF-hand-dom_pair"/>
</dbReference>
<dbReference type="Gene3D" id="1.10.238.10">
    <property type="entry name" value="EF-hand"/>
    <property type="match status" value="3"/>
</dbReference>
<name>A0A0V0QAF4_PSEPJ</name>
<evidence type="ECO:0000313" key="7">
    <source>
        <dbReference type="Proteomes" id="UP000054937"/>
    </source>
</evidence>
<dbReference type="InterPro" id="IPR002048">
    <property type="entry name" value="EF_hand_dom"/>
</dbReference>
<keyword evidence="4" id="KW-0175">Coiled coil</keyword>
<reference evidence="6 7" key="1">
    <citation type="journal article" date="2015" name="Sci. Rep.">
        <title>Genome of the facultative scuticociliatosis pathogen Pseudocohnilembus persalinus provides insight into its virulence through horizontal gene transfer.</title>
        <authorList>
            <person name="Xiong J."/>
            <person name="Wang G."/>
            <person name="Cheng J."/>
            <person name="Tian M."/>
            <person name="Pan X."/>
            <person name="Warren A."/>
            <person name="Jiang C."/>
            <person name="Yuan D."/>
            <person name="Miao W."/>
        </authorList>
    </citation>
    <scope>NUCLEOTIDE SEQUENCE [LARGE SCALE GENOMIC DNA]</scope>
    <source>
        <strain evidence="6">36N120E</strain>
    </source>
</reference>
<feature type="coiled-coil region" evidence="4">
    <location>
        <begin position="424"/>
        <end position="480"/>
    </location>
</feature>
<dbReference type="PROSITE" id="PS00018">
    <property type="entry name" value="EF_HAND_1"/>
    <property type="match status" value="2"/>
</dbReference>
<dbReference type="EMBL" id="LDAU01000220">
    <property type="protein sequence ID" value="KRW99206.1"/>
    <property type="molecule type" value="Genomic_DNA"/>
</dbReference>
<accession>A0A0V0QAF4</accession>